<dbReference type="AlphaFoldDB" id="A0A9J6A5X9"/>
<accession>A0A9J6A5X9</accession>
<evidence type="ECO:0000313" key="1">
    <source>
        <dbReference type="EMBL" id="KAG5619699.1"/>
    </source>
</evidence>
<dbReference type="Proteomes" id="UP000824120">
    <property type="component" value="Chromosome 2"/>
</dbReference>
<proteinExistence type="predicted"/>
<organism evidence="1 2">
    <name type="scientific">Solanum commersonii</name>
    <name type="common">Commerson's wild potato</name>
    <name type="synonym">Commerson's nightshade</name>
    <dbReference type="NCBI Taxonomy" id="4109"/>
    <lineage>
        <taxon>Eukaryota</taxon>
        <taxon>Viridiplantae</taxon>
        <taxon>Streptophyta</taxon>
        <taxon>Embryophyta</taxon>
        <taxon>Tracheophyta</taxon>
        <taxon>Spermatophyta</taxon>
        <taxon>Magnoliopsida</taxon>
        <taxon>eudicotyledons</taxon>
        <taxon>Gunneridae</taxon>
        <taxon>Pentapetalae</taxon>
        <taxon>asterids</taxon>
        <taxon>lamiids</taxon>
        <taxon>Solanales</taxon>
        <taxon>Solanaceae</taxon>
        <taxon>Solanoideae</taxon>
        <taxon>Solaneae</taxon>
        <taxon>Solanum</taxon>
    </lineage>
</organism>
<keyword evidence="2" id="KW-1185">Reference proteome</keyword>
<gene>
    <name evidence="1" type="ORF">H5410_004917</name>
</gene>
<evidence type="ECO:0000313" key="2">
    <source>
        <dbReference type="Proteomes" id="UP000824120"/>
    </source>
</evidence>
<name>A0A9J6A5X9_SOLCO</name>
<dbReference type="EMBL" id="JACXVP010000002">
    <property type="protein sequence ID" value="KAG5619699.1"/>
    <property type="molecule type" value="Genomic_DNA"/>
</dbReference>
<protein>
    <submittedName>
        <fullName evidence="1">Uncharacterized protein</fullName>
    </submittedName>
</protein>
<sequence length="82" mass="9643">MGEWIKRGLDCSSFFQEKDKAQRGFKKSSHISQGWPQKRYISLHHLVNQTNRENSRCHHTRFTVSSSHKALAPISNETLHFY</sequence>
<comment type="caution">
    <text evidence="1">The sequence shown here is derived from an EMBL/GenBank/DDBJ whole genome shotgun (WGS) entry which is preliminary data.</text>
</comment>
<reference evidence="1 2" key="1">
    <citation type="submission" date="2020-09" db="EMBL/GenBank/DDBJ databases">
        <title>De no assembly of potato wild relative species, Solanum commersonii.</title>
        <authorList>
            <person name="Cho K."/>
        </authorList>
    </citation>
    <scope>NUCLEOTIDE SEQUENCE [LARGE SCALE GENOMIC DNA]</scope>
    <source>
        <strain evidence="1">LZ3.2</strain>
        <tissue evidence="1">Leaf</tissue>
    </source>
</reference>